<sequence>HRCRAHTLHQGYEPHVLPIEYTSTIMDIFYHGDLLGQAKVEEGSQGANSQEVLEVPAKLDGLEMTNHLKKLLSDVRKREMILHSVVTIKGNARLWSWTHQFEVFVSSNIKVDPIFLDVLEQENNVHMELAPVSRPQTSPYLKALVSWSSGFFSCTKALGSIR</sequence>
<dbReference type="EMBL" id="JABFUD020000020">
    <property type="protein sequence ID" value="KAI5064308.1"/>
    <property type="molecule type" value="Genomic_DNA"/>
</dbReference>
<name>A0A9D4UB56_ADICA</name>
<dbReference type="AlphaFoldDB" id="A0A9D4UB56"/>
<evidence type="ECO:0000259" key="1">
    <source>
        <dbReference type="Pfam" id="PF03168"/>
    </source>
</evidence>
<protein>
    <recommendedName>
        <fullName evidence="1">Late embryogenesis abundant protein LEA-2 subgroup domain-containing protein</fullName>
    </recommendedName>
</protein>
<feature type="domain" description="Late embryogenesis abundant protein LEA-2 subgroup" evidence="1">
    <location>
        <begin position="17"/>
        <end position="97"/>
    </location>
</feature>
<dbReference type="Proteomes" id="UP000886520">
    <property type="component" value="Chromosome 20"/>
</dbReference>
<dbReference type="OrthoDB" id="654824at2759"/>
<evidence type="ECO:0000313" key="3">
    <source>
        <dbReference type="Proteomes" id="UP000886520"/>
    </source>
</evidence>
<reference evidence="2" key="1">
    <citation type="submission" date="2021-01" db="EMBL/GenBank/DDBJ databases">
        <title>Adiantum capillus-veneris genome.</title>
        <authorList>
            <person name="Fang Y."/>
            <person name="Liao Q."/>
        </authorList>
    </citation>
    <scope>NUCLEOTIDE SEQUENCE</scope>
    <source>
        <strain evidence="2">H3</strain>
        <tissue evidence="2">Leaf</tissue>
    </source>
</reference>
<proteinExistence type="predicted"/>
<dbReference type="Pfam" id="PF03168">
    <property type="entry name" value="LEA_2"/>
    <property type="match status" value="1"/>
</dbReference>
<comment type="caution">
    <text evidence="2">The sequence shown here is derived from an EMBL/GenBank/DDBJ whole genome shotgun (WGS) entry which is preliminary data.</text>
</comment>
<feature type="non-terminal residue" evidence="2">
    <location>
        <position position="1"/>
    </location>
</feature>
<evidence type="ECO:0000313" key="2">
    <source>
        <dbReference type="EMBL" id="KAI5064308.1"/>
    </source>
</evidence>
<dbReference type="InterPro" id="IPR004864">
    <property type="entry name" value="LEA_2"/>
</dbReference>
<organism evidence="2 3">
    <name type="scientific">Adiantum capillus-veneris</name>
    <name type="common">Maidenhair fern</name>
    <dbReference type="NCBI Taxonomy" id="13818"/>
    <lineage>
        <taxon>Eukaryota</taxon>
        <taxon>Viridiplantae</taxon>
        <taxon>Streptophyta</taxon>
        <taxon>Embryophyta</taxon>
        <taxon>Tracheophyta</taxon>
        <taxon>Polypodiopsida</taxon>
        <taxon>Polypodiidae</taxon>
        <taxon>Polypodiales</taxon>
        <taxon>Pteridineae</taxon>
        <taxon>Pteridaceae</taxon>
        <taxon>Vittarioideae</taxon>
        <taxon>Adiantum</taxon>
    </lineage>
</organism>
<keyword evidence="3" id="KW-1185">Reference proteome</keyword>
<accession>A0A9D4UB56</accession>
<gene>
    <name evidence="2" type="ORF">GOP47_0020978</name>
</gene>